<dbReference type="AlphaFoldDB" id="A0A318HZ65"/>
<protein>
    <submittedName>
        <fullName evidence="1">Uncharacterized protein</fullName>
    </submittedName>
</protein>
<keyword evidence="2" id="KW-1185">Reference proteome</keyword>
<name>A0A318HZ65_9BACT</name>
<gene>
    <name evidence="1" type="ORF">EJ73_00621</name>
</gene>
<dbReference type="EMBL" id="QJJX01000005">
    <property type="protein sequence ID" value="PXX23632.1"/>
    <property type="molecule type" value="Genomic_DNA"/>
</dbReference>
<evidence type="ECO:0000313" key="2">
    <source>
        <dbReference type="Proteomes" id="UP000248314"/>
    </source>
</evidence>
<accession>A0A318HZ65</accession>
<comment type="caution">
    <text evidence="1">The sequence shown here is derived from an EMBL/GenBank/DDBJ whole genome shotgun (WGS) entry which is preliminary data.</text>
</comment>
<reference evidence="1 2" key="1">
    <citation type="submission" date="2018-05" db="EMBL/GenBank/DDBJ databases">
        <title>Genomic Encyclopedia of Type Strains, Phase I: the one thousand microbial genomes (KMG-I) project.</title>
        <authorList>
            <person name="Kyrpides N."/>
        </authorList>
    </citation>
    <scope>NUCLEOTIDE SEQUENCE [LARGE SCALE GENOMIC DNA]</scope>
    <source>
        <strain evidence="1 2">DSM 15611</strain>
    </source>
</reference>
<proteinExistence type="predicted"/>
<evidence type="ECO:0000313" key="1">
    <source>
        <dbReference type="EMBL" id="PXX23632.1"/>
    </source>
</evidence>
<organism evidence="1 2">
    <name type="scientific">Hoylesella shahii DSM 15611 = JCM 12083</name>
    <dbReference type="NCBI Taxonomy" id="1122991"/>
    <lineage>
        <taxon>Bacteria</taxon>
        <taxon>Pseudomonadati</taxon>
        <taxon>Bacteroidota</taxon>
        <taxon>Bacteroidia</taxon>
        <taxon>Bacteroidales</taxon>
        <taxon>Prevotellaceae</taxon>
        <taxon>Hoylesella</taxon>
    </lineage>
</organism>
<dbReference type="STRING" id="1122991.GCA_000613445_01307"/>
<sequence length="77" mass="9433">MAHLLPRKIKKACKSTRRLRSYKTKWMQYVHTQLQGYLWMHTTNDGKCYYEFDTKYGVILIRYLDKTYGMLNHNILR</sequence>
<dbReference type="Proteomes" id="UP000248314">
    <property type="component" value="Unassembled WGS sequence"/>
</dbReference>